<keyword evidence="2" id="KW-1185">Reference proteome</keyword>
<protein>
    <submittedName>
        <fullName evidence="1">Uncharacterized protein</fullName>
    </submittedName>
</protein>
<proteinExistence type="predicted"/>
<evidence type="ECO:0000313" key="2">
    <source>
        <dbReference type="Proteomes" id="UP001057402"/>
    </source>
</evidence>
<organism evidence="1 2">
    <name type="scientific">Melastoma candidum</name>
    <dbReference type="NCBI Taxonomy" id="119954"/>
    <lineage>
        <taxon>Eukaryota</taxon>
        <taxon>Viridiplantae</taxon>
        <taxon>Streptophyta</taxon>
        <taxon>Embryophyta</taxon>
        <taxon>Tracheophyta</taxon>
        <taxon>Spermatophyta</taxon>
        <taxon>Magnoliopsida</taxon>
        <taxon>eudicotyledons</taxon>
        <taxon>Gunneridae</taxon>
        <taxon>Pentapetalae</taxon>
        <taxon>rosids</taxon>
        <taxon>malvids</taxon>
        <taxon>Myrtales</taxon>
        <taxon>Melastomataceae</taxon>
        <taxon>Melastomatoideae</taxon>
        <taxon>Melastomateae</taxon>
        <taxon>Melastoma</taxon>
    </lineage>
</organism>
<evidence type="ECO:0000313" key="1">
    <source>
        <dbReference type="EMBL" id="KAI4338792.1"/>
    </source>
</evidence>
<reference evidence="2" key="1">
    <citation type="journal article" date="2023" name="Front. Plant Sci.">
        <title>Chromosomal-level genome assembly of Melastoma candidum provides insights into trichome evolution.</title>
        <authorList>
            <person name="Zhong Y."/>
            <person name="Wu W."/>
            <person name="Sun C."/>
            <person name="Zou P."/>
            <person name="Liu Y."/>
            <person name="Dai S."/>
            <person name="Zhou R."/>
        </authorList>
    </citation>
    <scope>NUCLEOTIDE SEQUENCE [LARGE SCALE GENOMIC DNA]</scope>
</reference>
<dbReference type="EMBL" id="CM042886">
    <property type="protein sequence ID" value="KAI4338792.1"/>
    <property type="molecule type" value="Genomic_DNA"/>
</dbReference>
<comment type="caution">
    <text evidence="1">The sequence shown here is derived from an EMBL/GenBank/DDBJ whole genome shotgun (WGS) entry which is preliminary data.</text>
</comment>
<dbReference type="Proteomes" id="UP001057402">
    <property type="component" value="Chromosome 7"/>
</dbReference>
<sequence>MAEGHHPQNSRYVKLTKDQDDAPLEDITPGELHQPIQVPDLNTRRCHECGQPLPEEYHPPADEEWTTGICACADDPESCWMGLFCPCVLFGRNVEEIKDDVPQFDGCCCHAVCVEGGMAVAVATTFCTGIDPQTSALICESLFFAWWICGIYTGMVRQVLQKKYHLKDAPCDPCMVHCVLHWCALCQEHREMRNRLADNSGSDTTSVEPPPVQEMTSDDAADSNRVTAIVAVSPLPKEGDRTSLELQPLRRS</sequence>
<accession>A0ACB9NT17</accession>
<gene>
    <name evidence="1" type="ORF">MLD38_023805</name>
</gene>
<name>A0ACB9NT17_9MYRT</name>